<evidence type="ECO:0000259" key="7">
    <source>
        <dbReference type="Pfam" id="PF08340"/>
    </source>
</evidence>
<dbReference type="PANTHER" id="PTHR30636:SF3">
    <property type="entry name" value="UPF0701 PROTEIN YICC"/>
    <property type="match status" value="1"/>
</dbReference>
<dbReference type="OrthoDB" id="9771229at2"/>
<dbReference type="GO" id="GO:0016787">
    <property type="term" value="F:hydrolase activity"/>
    <property type="evidence" value="ECO:0007669"/>
    <property type="project" value="UniProtKB-KW"/>
</dbReference>
<protein>
    <recommendedName>
        <fullName evidence="10">YicC-like family, N-terminal region</fullName>
    </recommendedName>
</protein>
<organism evidence="8 9">
    <name type="scientific">Palleronia marisminoris</name>
    <dbReference type="NCBI Taxonomy" id="315423"/>
    <lineage>
        <taxon>Bacteria</taxon>
        <taxon>Pseudomonadati</taxon>
        <taxon>Pseudomonadota</taxon>
        <taxon>Alphaproteobacteria</taxon>
        <taxon>Rhodobacterales</taxon>
        <taxon>Roseobacteraceae</taxon>
        <taxon>Palleronia</taxon>
    </lineage>
</organism>
<dbReference type="Proteomes" id="UP000193870">
    <property type="component" value="Unassembled WGS sequence"/>
</dbReference>
<evidence type="ECO:0000259" key="6">
    <source>
        <dbReference type="Pfam" id="PF03755"/>
    </source>
</evidence>
<evidence type="ECO:0000256" key="5">
    <source>
        <dbReference type="ARBA" id="ARBA00035648"/>
    </source>
</evidence>
<evidence type="ECO:0000256" key="4">
    <source>
        <dbReference type="ARBA" id="ARBA00022801"/>
    </source>
</evidence>
<evidence type="ECO:0000256" key="1">
    <source>
        <dbReference type="ARBA" id="ARBA00001968"/>
    </source>
</evidence>
<dbReference type="Pfam" id="PF03755">
    <property type="entry name" value="YicC-like_N"/>
    <property type="match status" value="1"/>
</dbReference>
<keyword evidence="3" id="KW-0255">Endonuclease</keyword>
<keyword evidence="4" id="KW-0378">Hydrolase</keyword>
<accession>A0A1Y5R9V6</accession>
<keyword evidence="9" id="KW-1185">Reference proteome</keyword>
<dbReference type="GO" id="GO:0004521">
    <property type="term" value="F:RNA endonuclease activity"/>
    <property type="evidence" value="ECO:0007669"/>
    <property type="project" value="InterPro"/>
</dbReference>
<proteinExistence type="inferred from homology"/>
<feature type="domain" description="Endoribonuclease YicC-like C-terminal" evidence="7">
    <location>
        <begin position="178"/>
        <end position="293"/>
    </location>
</feature>
<feature type="domain" description="Endoribonuclease YicC-like N-terminal" evidence="6">
    <location>
        <begin position="4"/>
        <end position="156"/>
    </location>
</feature>
<keyword evidence="2" id="KW-0540">Nuclease</keyword>
<dbReference type="Pfam" id="PF08340">
    <property type="entry name" value="YicC-like_C"/>
    <property type="match status" value="1"/>
</dbReference>
<sequence>MTGSMTGFASATGAAPGWSWAWELRAVNGKGLDLRLRVPDWITGLDAGLRARLQAALSRGSVSLSLRLTRDGAGEGVDPLAIERALAQLAAVEQVAARQGRQLAALTAADVLALRVGTEPLSGEDETALAEALLAQFDAEILPAFLESRAIEGQALDPILMQRLDEIADLVSRAAAAAAARQEAQGDQLRAAIARLTAEVQVDEARLAQELALLAMKQDITEELDRLRAHVEAGKALVRGKGPKGRKLDFLMQEFNREANTLCSKSQDAALTAVGLDLKTVIDQLREQVQNVE</sequence>
<dbReference type="InterPro" id="IPR013551">
    <property type="entry name" value="YicC-like_C"/>
</dbReference>
<evidence type="ECO:0008006" key="10">
    <source>
        <dbReference type="Google" id="ProtNLM"/>
    </source>
</evidence>
<comment type="cofactor">
    <cofactor evidence="1">
        <name>a divalent metal cation</name>
        <dbReference type="ChEBI" id="CHEBI:60240"/>
    </cofactor>
</comment>
<evidence type="ECO:0000256" key="3">
    <source>
        <dbReference type="ARBA" id="ARBA00022759"/>
    </source>
</evidence>
<evidence type="ECO:0000313" key="8">
    <source>
        <dbReference type="EMBL" id="SLN11762.1"/>
    </source>
</evidence>
<evidence type="ECO:0000313" key="9">
    <source>
        <dbReference type="Proteomes" id="UP000193870"/>
    </source>
</evidence>
<dbReference type="InterPro" id="IPR013527">
    <property type="entry name" value="YicC-like_N"/>
</dbReference>
<name>A0A1Y5R9V6_9RHOB</name>
<evidence type="ECO:0000256" key="2">
    <source>
        <dbReference type="ARBA" id="ARBA00022722"/>
    </source>
</evidence>
<dbReference type="STRING" id="315423.SAMN04488020_101128"/>
<comment type="similarity">
    <text evidence="5">Belongs to the YicC/YloC family.</text>
</comment>
<dbReference type="AlphaFoldDB" id="A0A1Y5R9V6"/>
<gene>
    <name evidence="8" type="ORF">PAM7066_00130</name>
</gene>
<dbReference type="RefSeq" id="WP_085852192.1">
    <property type="nucleotide sequence ID" value="NZ_FOPF01000001.1"/>
</dbReference>
<reference evidence="8 9" key="1">
    <citation type="submission" date="2017-03" db="EMBL/GenBank/DDBJ databases">
        <authorList>
            <person name="Afonso C.L."/>
            <person name="Miller P.J."/>
            <person name="Scott M.A."/>
            <person name="Spackman E."/>
            <person name="Goraichik I."/>
            <person name="Dimitrov K.M."/>
            <person name="Suarez D.L."/>
            <person name="Swayne D.E."/>
        </authorList>
    </citation>
    <scope>NUCLEOTIDE SEQUENCE [LARGE SCALE GENOMIC DNA]</scope>
    <source>
        <strain evidence="8 9">CECT 7066</strain>
    </source>
</reference>
<dbReference type="NCBIfam" id="TIGR00255">
    <property type="entry name" value="YicC/YloC family endoribonuclease"/>
    <property type="match status" value="1"/>
</dbReference>
<dbReference type="PANTHER" id="PTHR30636">
    <property type="entry name" value="UPF0701 PROTEIN YICC"/>
    <property type="match status" value="1"/>
</dbReference>
<dbReference type="InterPro" id="IPR005229">
    <property type="entry name" value="YicC/YloC-like"/>
</dbReference>
<dbReference type="EMBL" id="FWFV01000001">
    <property type="protein sequence ID" value="SLN11762.1"/>
    <property type="molecule type" value="Genomic_DNA"/>
</dbReference>